<reference evidence="3 4" key="1">
    <citation type="submission" date="2016-01" db="EMBL/GenBank/DDBJ databases">
        <title>Characterization of the Clostridium difficile lineages that are prevalent in Hong Kong and China.</title>
        <authorList>
            <person name="Kwok J.S.-L."/>
            <person name="Lam W.-Y."/>
            <person name="Ip M."/>
            <person name="Chan T.-F."/>
            <person name="Hawkey P.M."/>
            <person name="Tsui S.K.-W."/>
        </authorList>
    </citation>
    <scope>NUCLEOTIDE SEQUENCE [LARGE SCALE GENOMIC DNA]</scope>
    <source>
        <strain evidence="3 4">300064</strain>
    </source>
</reference>
<feature type="domain" description="DUF1980" evidence="2">
    <location>
        <begin position="127"/>
        <end position="265"/>
    </location>
</feature>
<protein>
    <recommendedName>
        <fullName evidence="2">DUF1980 domain-containing protein</fullName>
    </recommendedName>
</protein>
<evidence type="ECO:0000313" key="3">
    <source>
        <dbReference type="EMBL" id="PPV14475.1"/>
    </source>
</evidence>
<keyword evidence="1" id="KW-1133">Transmembrane helix</keyword>
<evidence type="ECO:0000313" key="4">
    <source>
        <dbReference type="Proteomes" id="UP000238081"/>
    </source>
</evidence>
<evidence type="ECO:0000256" key="1">
    <source>
        <dbReference type="SAM" id="Phobius"/>
    </source>
</evidence>
<dbReference type="Proteomes" id="UP000238081">
    <property type="component" value="Unassembled WGS sequence"/>
</dbReference>
<dbReference type="InterPro" id="IPR052955">
    <property type="entry name" value="UPF0703_membrane_permease"/>
</dbReference>
<keyword evidence="1" id="KW-0812">Transmembrane</keyword>
<dbReference type="AlphaFoldDB" id="A0A2S7FAA2"/>
<feature type="transmembrane region" description="Helical" evidence="1">
    <location>
        <begin position="39"/>
        <end position="62"/>
    </location>
</feature>
<gene>
    <name evidence="3" type="ORF">AWN73_13880</name>
</gene>
<feature type="transmembrane region" description="Helical" evidence="1">
    <location>
        <begin position="9"/>
        <end position="27"/>
    </location>
</feature>
<keyword evidence="1" id="KW-0472">Membrane</keyword>
<comment type="caution">
    <text evidence="3">The sequence shown here is derived from an EMBL/GenBank/DDBJ whole genome shotgun (WGS) entry which is preliminary data.</text>
</comment>
<dbReference type="EMBL" id="LRDH01000108">
    <property type="protein sequence ID" value="PPV14475.1"/>
    <property type="molecule type" value="Genomic_DNA"/>
</dbReference>
<name>A0A2S7FAA2_CLOBU</name>
<dbReference type="InterPro" id="IPR015402">
    <property type="entry name" value="DUF1980"/>
</dbReference>
<dbReference type="NCBIfam" id="TIGR03943">
    <property type="entry name" value="TIGR03943 family putative permease subunit"/>
    <property type="match status" value="1"/>
</dbReference>
<dbReference type="Pfam" id="PF21537">
    <property type="entry name" value="DUF1980_C"/>
    <property type="match status" value="1"/>
</dbReference>
<dbReference type="PANTHER" id="PTHR40047">
    <property type="entry name" value="UPF0703 PROTEIN YCGQ"/>
    <property type="match status" value="1"/>
</dbReference>
<accession>A0A2S7FAA2</accession>
<dbReference type="PANTHER" id="PTHR40047:SF1">
    <property type="entry name" value="UPF0703 PROTEIN YCGQ"/>
    <property type="match status" value="1"/>
</dbReference>
<feature type="transmembrane region" description="Helical" evidence="1">
    <location>
        <begin position="74"/>
        <end position="92"/>
    </location>
</feature>
<organism evidence="3 4">
    <name type="scientific">Clostridium butyricum</name>
    <dbReference type="NCBI Taxonomy" id="1492"/>
    <lineage>
        <taxon>Bacteria</taxon>
        <taxon>Bacillati</taxon>
        <taxon>Bacillota</taxon>
        <taxon>Clostridia</taxon>
        <taxon>Eubacteriales</taxon>
        <taxon>Clostridiaceae</taxon>
        <taxon>Clostridium</taxon>
    </lineage>
</organism>
<sequence length="266" mass="30339">MKKFNFDILAKIIILISFSLFYLKILISKEILLYVHPRIIPFAILGICLMIIMAIFLISSLYKSYKRTFKIEKYIAFIIPLIIIFIFQISTLKSNAKTSDFNSNSKSNSVSSSNNAEYTPDLYGGKTKSYGNEKSSHNKLDISDNIINVNSKNFVSSLDEIISNCNEYEGKTIEISGFIYNDKNLKLNENQFIIGRYMMVCCAADMQIAGLRCQYSTNQHSFDLNTWVKISGKVKVDTYEGSSDPLILIDKIEIDPNPDTSYVYPY</sequence>
<dbReference type="InterPro" id="IPR048447">
    <property type="entry name" value="DUF1980_C"/>
</dbReference>
<evidence type="ECO:0000259" key="2">
    <source>
        <dbReference type="Pfam" id="PF21537"/>
    </source>
</evidence>
<proteinExistence type="predicted"/>
<dbReference type="RefSeq" id="WP_027634908.1">
    <property type="nucleotide sequence ID" value="NZ_CP191155.1"/>
</dbReference>